<accession>A0A7H0I058</accession>
<dbReference type="SUPFAM" id="SSF50370">
    <property type="entry name" value="Ricin B-like lectins"/>
    <property type="match status" value="1"/>
</dbReference>
<feature type="signal peptide" evidence="1">
    <location>
        <begin position="1"/>
        <end position="29"/>
    </location>
</feature>
<name>A0A7H0I058_9ACTN</name>
<evidence type="ECO:0000256" key="1">
    <source>
        <dbReference type="SAM" id="SignalP"/>
    </source>
</evidence>
<dbReference type="KEGG" id="sgj:IAG43_26755"/>
<dbReference type="RefSeq" id="WP_187743233.1">
    <property type="nucleotide sequence ID" value="NZ_CP060825.1"/>
</dbReference>
<dbReference type="AlphaFoldDB" id="A0A7H0I058"/>
<protein>
    <submittedName>
        <fullName evidence="3">Ricin-type beta-trefoil lectin domain protein</fullName>
    </submittedName>
</protein>
<sequence>MKLARWPVMLAAAALAAVSVLTGTSSAVAADGPVAVAATPAAATAAVAEPTEPKYFLGTGYGPYNIALDAAYGTAYAAAANEGYPSSSCRLSAGPVPNELSPGYFQILLEIHCVPPAPAGAGRIVGVHSGKCLDVKAGGTANGTPVQIHSCNNGSNQSWKLYPDGTLRSLGRCLDVQYARTENGSLLGMNSCHGAPNQQWQLLEGGLLRSAHSGKCLDALGWGTGNGTRVGIWDCAPHHTNQQWQGPGLGT</sequence>
<dbReference type="Proteomes" id="UP000516230">
    <property type="component" value="Chromosome"/>
</dbReference>
<proteinExistence type="predicted"/>
<keyword evidence="4" id="KW-1185">Reference proteome</keyword>
<organism evidence="3 4">
    <name type="scientific">Streptomyces genisteinicus</name>
    <dbReference type="NCBI Taxonomy" id="2768068"/>
    <lineage>
        <taxon>Bacteria</taxon>
        <taxon>Bacillati</taxon>
        <taxon>Actinomycetota</taxon>
        <taxon>Actinomycetes</taxon>
        <taxon>Kitasatosporales</taxon>
        <taxon>Streptomycetaceae</taxon>
        <taxon>Streptomyces</taxon>
    </lineage>
</organism>
<reference evidence="3 4" key="1">
    <citation type="submission" date="2020-08" db="EMBL/GenBank/DDBJ databases">
        <title>A novel species.</title>
        <authorList>
            <person name="Gao J."/>
        </authorList>
    </citation>
    <scope>NUCLEOTIDE SEQUENCE [LARGE SCALE GENOMIC DNA]</scope>
    <source>
        <strain evidence="3 4">CRPJ-33</strain>
    </source>
</reference>
<evidence type="ECO:0000313" key="4">
    <source>
        <dbReference type="Proteomes" id="UP000516230"/>
    </source>
</evidence>
<keyword evidence="1" id="KW-0732">Signal</keyword>
<dbReference type="GO" id="GO:0030246">
    <property type="term" value="F:carbohydrate binding"/>
    <property type="evidence" value="ECO:0007669"/>
    <property type="project" value="UniProtKB-KW"/>
</dbReference>
<dbReference type="EMBL" id="CP060825">
    <property type="protein sequence ID" value="QNP66174.1"/>
    <property type="molecule type" value="Genomic_DNA"/>
</dbReference>
<dbReference type="Gene3D" id="2.80.10.50">
    <property type="match status" value="2"/>
</dbReference>
<dbReference type="Pfam" id="PF00652">
    <property type="entry name" value="Ricin_B_lectin"/>
    <property type="match status" value="1"/>
</dbReference>
<feature type="domain" description="Ricin B lectin" evidence="2">
    <location>
        <begin position="119"/>
        <end position="247"/>
    </location>
</feature>
<dbReference type="PROSITE" id="PS50231">
    <property type="entry name" value="RICIN_B_LECTIN"/>
    <property type="match status" value="1"/>
</dbReference>
<dbReference type="CDD" id="cd00161">
    <property type="entry name" value="beta-trefoil_Ricin-like"/>
    <property type="match status" value="1"/>
</dbReference>
<keyword evidence="3" id="KW-0430">Lectin</keyword>
<feature type="chain" id="PRO_5028966685" evidence="1">
    <location>
        <begin position="30"/>
        <end position="251"/>
    </location>
</feature>
<evidence type="ECO:0000313" key="3">
    <source>
        <dbReference type="EMBL" id="QNP66174.1"/>
    </source>
</evidence>
<dbReference type="InterPro" id="IPR035992">
    <property type="entry name" value="Ricin_B-like_lectins"/>
</dbReference>
<dbReference type="InterPro" id="IPR000772">
    <property type="entry name" value="Ricin_B_lectin"/>
</dbReference>
<evidence type="ECO:0000259" key="2">
    <source>
        <dbReference type="SMART" id="SM00458"/>
    </source>
</evidence>
<gene>
    <name evidence="3" type="ORF">IAG43_26755</name>
</gene>
<dbReference type="SMART" id="SM00458">
    <property type="entry name" value="RICIN"/>
    <property type="match status" value="1"/>
</dbReference>